<reference evidence="1 2" key="1">
    <citation type="journal article" date="2011" name="J. Bacteriol.">
        <title>Complete genome sequence and updated annotation of Desulfovibrio alaskensis G20.</title>
        <authorList>
            <person name="Hauser L.J."/>
            <person name="Land M.L."/>
            <person name="Brown S.D."/>
            <person name="Larimer F."/>
            <person name="Keller K.L."/>
            <person name="Rapp-Giles B.J."/>
            <person name="Price M.N."/>
            <person name="Lin M."/>
            <person name="Bruce D.C."/>
            <person name="Detter J.C."/>
            <person name="Tapia R."/>
            <person name="Han C.S."/>
            <person name="Goodwin L.A."/>
            <person name="Cheng J.F."/>
            <person name="Pitluck S."/>
            <person name="Copeland A."/>
            <person name="Lucas S."/>
            <person name="Nolan M."/>
            <person name="Lapidus A.L."/>
            <person name="Palumbo A.V."/>
            <person name="Wall J.D."/>
        </authorList>
    </citation>
    <scope>NUCLEOTIDE SEQUENCE [LARGE SCALE GENOMIC DNA]</scope>
    <source>
        <strain evidence="2">ATCC BAA 1058 / DSM 17464 / G20</strain>
    </source>
</reference>
<dbReference type="GO" id="GO:0000166">
    <property type="term" value="F:nucleotide binding"/>
    <property type="evidence" value="ECO:0007669"/>
    <property type="project" value="InterPro"/>
</dbReference>
<sequence>MAYELKDRLVVGLASSALFDLEESDAVFRRHGETAYRQYQRDKQHEPLRPGVAFPFIRRLLSLNALNPQDPPVEVVLLSRNDPDTGMRVMESIASHGLGITRAVFLQGKPPHAYIPALEISLFLSANETDVREAIAAGYPAGQVLESAFNDDDADHELRIAFDFDGVLADDESESVFKRDHDLEAFHAYETKLAAVPLKRGPLAGFLSKLSQVQQREREKQRSDPEYRPRLRIAIATARNAPAHERVINTMRSWGIVVNEAFFLGGIEKRRVLEVLRPHIFFDDQKSHLELASRVLPAVHIPFGVANSSDDVIPPAGDGGEGCPRTE</sequence>
<dbReference type="GO" id="GO:0008253">
    <property type="term" value="F:5'-nucleotidase activity"/>
    <property type="evidence" value="ECO:0007669"/>
    <property type="project" value="UniProtKB-EC"/>
</dbReference>
<dbReference type="EMBL" id="CP000112">
    <property type="protein sequence ID" value="ABB37590.1"/>
    <property type="molecule type" value="Genomic_DNA"/>
</dbReference>
<dbReference type="HOGENOM" id="CLU_060123_0_0_7"/>
<protein>
    <submittedName>
        <fullName evidence="1">5'-nucleotidase</fullName>
        <ecNumber evidence="1">3.1.3.5</ecNumber>
    </submittedName>
</protein>
<dbReference type="eggNOG" id="ENOG502Z7TB">
    <property type="taxonomic scope" value="Bacteria"/>
</dbReference>
<evidence type="ECO:0000313" key="2">
    <source>
        <dbReference type="Proteomes" id="UP000002710"/>
    </source>
</evidence>
<dbReference type="GO" id="GO:0005737">
    <property type="term" value="C:cytoplasm"/>
    <property type="evidence" value="ECO:0007669"/>
    <property type="project" value="InterPro"/>
</dbReference>
<proteinExistence type="predicted"/>
<keyword evidence="1" id="KW-0378">Hydrolase</keyword>
<accession>Q314Q6</accession>
<dbReference type="KEGG" id="dde:Dde_0789"/>
<gene>
    <name evidence="1" type="ordered locus">Dde_0789</name>
</gene>
<dbReference type="GO" id="GO:0009117">
    <property type="term" value="P:nucleotide metabolic process"/>
    <property type="evidence" value="ECO:0007669"/>
    <property type="project" value="InterPro"/>
</dbReference>
<keyword evidence="2" id="KW-1185">Reference proteome</keyword>
<dbReference type="SUPFAM" id="SSF56784">
    <property type="entry name" value="HAD-like"/>
    <property type="match status" value="1"/>
</dbReference>
<dbReference type="Pfam" id="PF06189">
    <property type="entry name" value="5-nucleotidase"/>
    <property type="match status" value="1"/>
</dbReference>
<organism evidence="1 2">
    <name type="scientific">Oleidesulfovibrio alaskensis (strain ATCC BAA-1058 / DSM 17464 / G20)</name>
    <name type="common">Desulfovibrio alaskensis</name>
    <dbReference type="NCBI Taxonomy" id="207559"/>
    <lineage>
        <taxon>Bacteria</taxon>
        <taxon>Pseudomonadati</taxon>
        <taxon>Thermodesulfobacteriota</taxon>
        <taxon>Desulfovibrionia</taxon>
        <taxon>Desulfovibrionales</taxon>
        <taxon>Desulfovibrionaceae</taxon>
        <taxon>Oleidesulfovibrio</taxon>
    </lineage>
</organism>
<dbReference type="EC" id="3.1.3.5" evidence="1"/>
<dbReference type="AlphaFoldDB" id="Q314Q6"/>
<dbReference type="PANTHER" id="PTHR31367">
    <property type="entry name" value="CYTOSOLIC 5'-NUCLEOTIDASE 1 FAMILY MEMBER"/>
    <property type="match status" value="1"/>
</dbReference>
<dbReference type="GO" id="GO:0000287">
    <property type="term" value="F:magnesium ion binding"/>
    <property type="evidence" value="ECO:0007669"/>
    <property type="project" value="InterPro"/>
</dbReference>
<dbReference type="Proteomes" id="UP000002710">
    <property type="component" value="Chromosome"/>
</dbReference>
<dbReference type="RefSeq" id="WP_011366853.1">
    <property type="nucleotide sequence ID" value="NC_007519.1"/>
</dbReference>
<evidence type="ECO:0000313" key="1">
    <source>
        <dbReference type="EMBL" id="ABB37590.1"/>
    </source>
</evidence>
<name>Q314Q6_OLEA2</name>
<dbReference type="InterPro" id="IPR036412">
    <property type="entry name" value="HAD-like_sf"/>
</dbReference>
<dbReference type="PANTHER" id="PTHR31367:SF5">
    <property type="entry name" value="CYTOSOLIC 5'-NUCLEOTIDASE 1A"/>
    <property type="match status" value="1"/>
</dbReference>
<dbReference type="STRING" id="207559.Dde_0789"/>
<dbReference type="InterPro" id="IPR010394">
    <property type="entry name" value="5-nucleotidase"/>
</dbReference>